<proteinExistence type="predicted"/>
<dbReference type="AlphaFoldDB" id="A0A941I5T0"/>
<gene>
    <name evidence="1" type="ORF">KDM89_07255</name>
</gene>
<dbReference type="SUPFAM" id="SSF47240">
    <property type="entry name" value="Ferritin-like"/>
    <property type="match status" value="1"/>
</dbReference>
<comment type="caution">
    <text evidence="1">The sequence shown here is derived from an EMBL/GenBank/DDBJ whole genome shotgun (WGS) entry which is preliminary data.</text>
</comment>
<dbReference type="Gene3D" id="1.20.1260.10">
    <property type="match status" value="1"/>
</dbReference>
<dbReference type="PIRSF" id="PIRSF012318">
    <property type="entry name" value="UCP012318"/>
    <property type="match status" value="1"/>
</dbReference>
<keyword evidence="2" id="KW-1185">Reference proteome</keyword>
<name>A0A941I5T0_9BURK</name>
<dbReference type="InterPro" id="IPR009078">
    <property type="entry name" value="Ferritin-like_SF"/>
</dbReference>
<dbReference type="InterPro" id="IPR012347">
    <property type="entry name" value="Ferritin-like"/>
</dbReference>
<dbReference type="Proteomes" id="UP000680067">
    <property type="component" value="Unassembled WGS sequence"/>
</dbReference>
<dbReference type="CDD" id="cd00657">
    <property type="entry name" value="Ferritin_like"/>
    <property type="match status" value="1"/>
</dbReference>
<dbReference type="InterPro" id="IPR011197">
    <property type="entry name" value="UCP012318"/>
</dbReference>
<dbReference type="PANTHER" id="PTHR42782">
    <property type="entry name" value="SI:CH73-314G15.3"/>
    <property type="match status" value="1"/>
</dbReference>
<protein>
    <submittedName>
        <fullName evidence="1">Ferritin-like domain-containing protein</fullName>
    </submittedName>
</protein>
<dbReference type="RefSeq" id="WP_212687282.1">
    <property type="nucleotide sequence ID" value="NZ_JAGSPN010000004.1"/>
</dbReference>
<evidence type="ECO:0000313" key="1">
    <source>
        <dbReference type="EMBL" id="MBR7781931.1"/>
    </source>
</evidence>
<dbReference type="EMBL" id="JAGSPN010000004">
    <property type="protein sequence ID" value="MBR7781931.1"/>
    <property type="molecule type" value="Genomic_DNA"/>
</dbReference>
<organism evidence="1 2">
    <name type="scientific">Undibacterium luofuense</name>
    <dbReference type="NCBI Taxonomy" id="2828733"/>
    <lineage>
        <taxon>Bacteria</taxon>
        <taxon>Pseudomonadati</taxon>
        <taxon>Pseudomonadota</taxon>
        <taxon>Betaproteobacteria</taxon>
        <taxon>Burkholderiales</taxon>
        <taxon>Oxalobacteraceae</taxon>
        <taxon>Undibacterium</taxon>
    </lineage>
</organism>
<accession>A0A941I5T0</accession>
<sequence length="268" mass="30392">MTNYLPETPAELRAAALQGLLIRDADDKSRFVLNLPEALPCDPAQQFACPEGIPGRPDKPELIAPGKVGRRAMHTPEGRAVLLHALAHIEMNAINLALDIIWRFPQMPLPFYTDWMKVAREEAKHFSMLNAHLRDLGFPYGSFPAHNSLWEMAEKTRADLTARLALVPRTMEARGLDVTPGLRQKLIQAGDIRAGEIMQTIYEEEIGHVEIGNRWYNYQCQKEGHDPLAYYPVLSERYKAPRLRGPFNLEGRRQAGFTESELVWLQGQ</sequence>
<evidence type="ECO:0000313" key="2">
    <source>
        <dbReference type="Proteomes" id="UP000680067"/>
    </source>
</evidence>
<dbReference type="Pfam" id="PF04305">
    <property type="entry name" value="DUF455"/>
    <property type="match status" value="1"/>
</dbReference>
<dbReference type="InterPro" id="IPR007402">
    <property type="entry name" value="DUF455"/>
</dbReference>
<reference evidence="1" key="1">
    <citation type="submission" date="2021-04" db="EMBL/GenBank/DDBJ databases">
        <title>novel species isolated from subtropical streams in China.</title>
        <authorList>
            <person name="Lu H."/>
        </authorList>
    </citation>
    <scope>NUCLEOTIDE SEQUENCE</scope>
    <source>
        <strain evidence="1">LFS511W</strain>
    </source>
</reference>
<dbReference type="PANTHER" id="PTHR42782:SF4">
    <property type="entry name" value="DUF455 DOMAIN-CONTAINING PROTEIN"/>
    <property type="match status" value="1"/>
</dbReference>